<dbReference type="InterPro" id="IPR023299">
    <property type="entry name" value="ATPase_P-typ_cyto_dom_N"/>
</dbReference>
<dbReference type="InterPro" id="IPR027256">
    <property type="entry name" value="P-typ_ATPase_IB"/>
</dbReference>
<keyword evidence="7" id="KW-0472">Membrane</keyword>
<dbReference type="InterPro" id="IPR008250">
    <property type="entry name" value="ATPase_P-typ_transduc_dom_A_sf"/>
</dbReference>
<comment type="similarity">
    <text evidence="2 10">Belongs to the cation transport ATPase (P-type) (TC 3.A.3) family. Type IB subfamily.</text>
</comment>
<evidence type="ECO:0000256" key="3">
    <source>
        <dbReference type="ARBA" id="ARBA00022539"/>
    </source>
</evidence>
<evidence type="ECO:0000259" key="11">
    <source>
        <dbReference type="Pfam" id="PF00122"/>
    </source>
</evidence>
<dbReference type="EC" id="7.2.2.21" evidence="8"/>
<dbReference type="InterPro" id="IPR059000">
    <property type="entry name" value="ATPase_P-type_domA"/>
</dbReference>
<dbReference type="GO" id="GO:0005886">
    <property type="term" value="C:plasma membrane"/>
    <property type="evidence" value="ECO:0007669"/>
    <property type="project" value="UniProtKB-SubCell"/>
</dbReference>
<dbReference type="InterPro" id="IPR051014">
    <property type="entry name" value="Cation_Transport_ATPase_IB"/>
</dbReference>
<evidence type="ECO:0000256" key="2">
    <source>
        <dbReference type="ARBA" id="ARBA00006024"/>
    </source>
</evidence>
<dbReference type="STRING" id="887929.HMP0721_0606"/>
<comment type="subcellular location">
    <subcellularLocation>
        <location evidence="10">Cell membrane</location>
    </subcellularLocation>
    <subcellularLocation>
        <location evidence="1">Membrane</location>
        <topology evidence="1">Multi-pass membrane protein</topology>
    </subcellularLocation>
</comment>
<accession>E6MF23</accession>
<dbReference type="SFLD" id="SFLDS00003">
    <property type="entry name" value="Haloacid_Dehalogenase"/>
    <property type="match status" value="1"/>
</dbReference>
<dbReference type="InterPro" id="IPR044492">
    <property type="entry name" value="P_typ_ATPase_HD_dom"/>
</dbReference>
<dbReference type="AlphaFoldDB" id="E6MF23"/>
<keyword evidence="6" id="KW-1133">Transmembrane helix</keyword>
<dbReference type="Gene3D" id="3.40.1110.10">
    <property type="entry name" value="Calcium-transporting ATPase, cytoplasmic domain N"/>
    <property type="match status" value="1"/>
</dbReference>
<gene>
    <name evidence="12" type="ORF">HMP0721_0606</name>
</gene>
<dbReference type="Gene3D" id="3.40.50.1000">
    <property type="entry name" value="HAD superfamily/HAD-like"/>
    <property type="match status" value="1"/>
</dbReference>
<dbReference type="Pfam" id="PF00702">
    <property type="entry name" value="Hydrolase"/>
    <property type="match status" value="1"/>
</dbReference>
<feature type="domain" description="P-type ATPase A" evidence="11">
    <location>
        <begin position="195"/>
        <end position="294"/>
    </location>
</feature>
<evidence type="ECO:0000313" key="12">
    <source>
        <dbReference type="EMBL" id="EFV02183.1"/>
    </source>
</evidence>
<dbReference type="PANTHER" id="PTHR48085">
    <property type="entry name" value="CADMIUM/ZINC-TRANSPORTING ATPASE HMA2-RELATED"/>
    <property type="match status" value="1"/>
</dbReference>
<evidence type="ECO:0000256" key="4">
    <source>
        <dbReference type="ARBA" id="ARBA00022692"/>
    </source>
</evidence>
<keyword evidence="10" id="KW-1003">Cell membrane</keyword>
<dbReference type="SUPFAM" id="SSF81653">
    <property type="entry name" value="Calcium ATPase, transduction domain A"/>
    <property type="match status" value="1"/>
</dbReference>
<dbReference type="OrthoDB" id="9813266at2"/>
<dbReference type="SFLD" id="SFLDF00027">
    <property type="entry name" value="p-type_atpase"/>
    <property type="match status" value="1"/>
</dbReference>
<keyword evidence="4" id="KW-0812">Transmembrane</keyword>
<keyword evidence="10" id="KW-0547">Nucleotide-binding</keyword>
<dbReference type="Proteomes" id="UP000004754">
    <property type="component" value="Unassembled WGS sequence"/>
</dbReference>
<evidence type="ECO:0000256" key="7">
    <source>
        <dbReference type="ARBA" id="ARBA00023136"/>
    </source>
</evidence>
<dbReference type="InterPro" id="IPR023214">
    <property type="entry name" value="HAD_sf"/>
</dbReference>
<keyword evidence="12" id="KW-0378">Hydrolase</keyword>
<dbReference type="InterPro" id="IPR001757">
    <property type="entry name" value="P_typ_ATPase"/>
</dbReference>
<keyword evidence="5" id="KW-1278">Translocase</keyword>
<dbReference type="Pfam" id="PF00122">
    <property type="entry name" value="E1-E2_ATPase"/>
    <property type="match status" value="1"/>
</dbReference>
<keyword evidence="10" id="KW-0479">Metal-binding</keyword>
<evidence type="ECO:0000256" key="10">
    <source>
        <dbReference type="RuleBase" id="RU362081"/>
    </source>
</evidence>
<evidence type="ECO:0000256" key="5">
    <source>
        <dbReference type="ARBA" id="ARBA00022967"/>
    </source>
</evidence>
<proteinExistence type="inferred from homology"/>
<dbReference type="PROSITE" id="PS00154">
    <property type="entry name" value="ATPASE_E1_E2"/>
    <property type="match status" value="1"/>
</dbReference>
<dbReference type="GO" id="GO:0008551">
    <property type="term" value="F:P-type cadmium transporter activity"/>
    <property type="evidence" value="ECO:0007669"/>
    <property type="project" value="UniProtKB-EC"/>
</dbReference>
<organism evidence="12 13">
    <name type="scientific">Pseudoramibacter alactolyticus ATCC 23263</name>
    <dbReference type="NCBI Taxonomy" id="887929"/>
    <lineage>
        <taxon>Bacteria</taxon>
        <taxon>Bacillati</taxon>
        <taxon>Bacillota</taxon>
        <taxon>Clostridia</taxon>
        <taxon>Eubacteriales</taxon>
        <taxon>Eubacteriaceae</taxon>
        <taxon>Pseudoramibacter</taxon>
    </lineage>
</organism>
<dbReference type="NCBIfam" id="TIGR01494">
    <property type="entry name" value="ATPase_P-type"/>
    <property type="match status" value="1"/>
</dbReference>
<dbReference type="GO" id="GO:0046872">
    <property type="term" value="F:metal ion binding"/>
    <property type="evidence" value="ECO:0007669"/>
    <property type="project" value="UniProtKB-KW"/>
</dbReference>
<dbReference type="InterPro" id="IPR036412">
    <property type="entry name" value="HAD-like_sf"/>
</dbReference>
<protein>
    <recommendedName>
        <fullName evidence="8">Cd(2+)-exporting ATPase</fullName>
        <ecNumber evidence="8">7.2.2.21</ecNumber>
    </recommendedName>
</protein>
<evidence type="ECO:0000256" key="1">
    <source>
        <dbReference type="ARBA" id="ARBA00004141"/>
    </source>
</evidence>
<dbReference type="InterPro" id="IPR018303">
    <property type="entry name" value="ATPase_P-typ_P_site"/>
</dbReference>
<dbReference type="NCBIfam" id="TIGR01525">
    <property type="entry name" value="ATPase-IB_hvy"/>
    <property type="match status" value="1"/>
</dbReference>
<dbReference type="PANTHER" id="PTHR48085:SF5">
    <property type="entry name" value="CADMIUM_ZINC-TRANSPORTING ATPASE HMA4-RELATED"/>
    <property type="match status" value="1"/>
</dbReference>
<comment type="catalytic activity">
    <reaction evidence="9">
        <text>Cd(2+)(in) + ATP + H2O = Cd(2+)(out) + ADP + phosphate + H(+)</text>
        <dbReference type="Rhea" id="RHEA:12132"/>
        <dbReference type="ChEBI" id="CHEBI:15377"/>
        <dbReference type="ChEBI" id="CHEBI:15378"/>
        <dbReference type="ChEBI" id="CHEBI:30616"/>
        <dbReference type="ChEBI" id="CHEBI:43474"/>
        <dbReference type="ChEBI" id="CHEBI:48775"/>
        <dbReference type="ChEBI" id="CHEBI:456216"/>
        <dbReference type="EC" id="7.2.2.21"/>
    </reaction>
</comment>
<dbReference type="PRINTS" id="PR00119">
    <property type="entry name" value="CATATPASE"/>
</dbReference>
<reference evidence="12 13" key="1">
    <citation type="submission" date="2010-12" db="EMBL/GenBank/DDBJ databases">
        <authorList>
            <person name="Muzny D."/>
            <person name="Qin X."/>
            <person name="Deng J."/>
            <person name="Jiang H."/>
            <person name="Liu Y."/>
            <person name="Qu J."/>
            <person name="Song X.-Z."/>
            <person name="Zhang L."/>
            <person name="Thornton R."/>
            <person name="Coyle M."/>
            <person name="Francisco L."/>
            <person name="Jackson L."/>
            <person name="Javaid M."/>
            <person name="Korchina V."/>
            <person name="Kovar C."/>
            <person name="Mata R."/>
            <person name="Mathew T."/>
            <person name="Ngo R."/>
            <person name="Nguyen L."/>
            <person name="Nguyen N."/>
            <person name="Okwuonu G."/>
            <person name="Ongeri F."/>
            <person name="Pham C."/>
            <person name="Simmons D."/>
            <person name="Wilczek-Boney K."/>
            <person name="Hale W."/>
            <person name="Jakkamsetti A."/>
            <person name="Pham P."/>
            <person name="Ruth R."/>
            <person name="San Lucas F."/>
            <person name="Warren J."/>
            <person name="Zhang J."/>
            <person name="Zhao Z."/>
            <person name="Zhou C."/>
            <person name="Zhu D."/>
            <person name="Lee S."/>
            <person name="Bess C."/>
            <person name="Blankenburg K."/>
            <person name="Forbes L."/>
            <person name="Fu Q."/>
            <person name="Gubbala S."/>
            <person name="Hirani K."/>
            <person name="Jayaseelan J.C."/>
            <person name="Lara F."/>
            <person name="Munidasa M."/>
            <person name="Palculict T."/>
            <person name="Patil S."/>
            <person name="Pu L.-L."/>
            <person name="Saada N."/>
            <person name="Tang L."/>
            <person name="Weissenberger G."/>
            <person name="Zhu Y."/>
            <person name="Hemphill L."/>
            <person name="Shang Y."/>
            <person name="Youmans B."/>
            <person name="Ayvaz T."/>
            <person name="Ross M."/>
            <person name="Santibanez J."/>
            <person name="Aqrawi P."/>
            <person name="Gross S."/>
            <person name="Joshi V."/>
            <person name="Fowler G."/>
            <person name="Nazareth L."/>
            <person name="Reid J."/>
            <person name="Worley K."/>
            <person name="Petrosino J."/>
            <person name="Highlander S."/>
            <person name="Gibbs R."/>
        </authorList>
    </citation>
    <scope>NUCLEOTIDE SEQUENCE [LARGE SCALE GENOMIC DNA]</scope>
    <source>
        <strain evidence="12 13">ATCC 23263</strain>
    </source>
</reference>
<dbReference type="EMBL" id="AEQN01000011">
    <property type="protein sequence ID" value="EFV02183.1"/>
    <property type="molecule type" value="Genomic_DNA"/>
</dbReference>
<dbReference type="eggNOG" id="COG2217">
    <property type="taxonomic scope" value="Bacteria"/>
</dbReference>
<sequence length="703" mass="76459">MKFRLIHQSPNRFHLDLTKKRLTESEADVLYYTLIEMSGVTHVKVYTRTAQLAVIYNGVRSALLDYISAMDLDDPALKENVPTVSSRATNEHFKEKIINKIISKAFRTLCLPVPIRTAVTIIHATPFVFRGLKDLWQKNFSAEIIHAAAVLAALLTGEFETASSVVFLTEIGEILEEWTYKKSVDDLAQSLSLNVEKVWKVEADGSEHQVSLNHMQNGDRFRITMGNMIPLDGKVTDGEALVNQAALTGEPLAVSKYPGVTVYAGTVLEEGELTVQVVSATGETRYDKIVKMIEQSENMAALTQMKAVSVADKLVPWTFGAALLAFVLTRDVMKAASVLMADFSCAVEVAMPIAVLSAMREAGRHQMTVKGGKFLESIAKADTIIFDKTGTLTKATPVVRKVMTFGDRDPDEMLRIAACLEEHFPHSLANAVVKAAAAKNLEHKEMHTKAEYIVAHGIAAEIDDQRVVIGSYHFLFEDEGVKMSDSIQASLAAMPPEYSHLYMAIGGELVAALGISDPIKAEAPQIIQALKTVGFHHIVMMTGDSDKTAKVIAAQAGIEEYYSEVLPEDKARYVEKQRATGRKVIMIGDGINDSPALSAADVGVAIKEGADIAQEIADVTISGSDLDQLVVLKKISDQLMKRMHHTYVIGNVLNGSILAGGIAGIIVPQTGAILHNASTIGLCLNNMRDLSPENDDTDVVCVV</sequence>
<dbReference type="SUPFAM" id="SSF56784">
    <property type="entry name" value="HAD-like"/>
    <property type="match status" value="1"/>
</dbReference>
<comment type="caution">
    <text evidence="12">The sequence shown here is derived from an EMBL/GenBank/DDBJ whole genome shotgun (WGS) entry which is preliminary data.</text>
</comment>
<dbReference type="Gene3D" id="2.70.150.10">
    <property type="entry name" value="Calcium-transporting ATPase, cytoplasmic transduction domain A"/>
    <property type="match status" value="1"/>
</dbReference>
<dbReference type="RefSeq" id="WP_006598027.1">
    <property type="nucleotide sequence ID" value="NZ_GL622359.1"/>
</dbReference>
<evidence type="ECO:0000313" key="13">
    <source>
        <dbReference type="Proteomes" id="UP000004754"/>
    </source>
</evidence>
<dbReference type="SFLD" id="SFLDG00002">
    <property type="entry name" value="C1.7:_P-type_atpase_like"/>
    <property type="match status" value="1"/>
</dbReference>
<dbReference type="HOGENOM" id="CLU_001771_6_3_9"/>
<keyword evidence="10" id="KW-0067">ATP-binding</keyword>
<evidence type="ECO:0000256" key="9">
    <source>
        <dbReference type="ARBA" id="ARBA00049338"/>
    </source>
</evidence>
<evidence type="ECO:0000256" key="8">
    <source>
        <dbReference type="ARBA" id="ARBA00039103"/>
    </source>
</evidence>
<evidence type="ECO:0000256" key="6">
    <source>
        <dbReference type="ARBA" id="ARBA00022989"/>
    </source>
</evidence>
<dbReference type="GO" id="GO:0005524">
    <property type="term" value="F:ATP binding"/>
    <property type="evidence" value="ECO:0007669"/>
    <property type="project" value="UniProtKB-UniRule"/>
</dbReference>
<dbReference type="GO" id="GO:0016887">
    <property type="term" value="F:ATP hydrolysis activity"/>
    <property type="evidence" value="ECO:0007669"/>
    <property type="project" value="InterPro"/>
</dbReference>
<keyword evidence="13" id="KW-1185">Reference proteome</keyword>
<keyword evidence="3" id="KW-0104">Cadmium</keyword>
<name>E6MF23_9FIRM</name>